<dbReference type="SMART" id="SM00490">
    <property type="entry name" value="HELICc"/>
    <property type="match status" value="1"/>
</dbReference>
<evidence type="ECO:0000256" key="5">
    <source>
        <dbReference type="ARBA" id="ARBA00022806"/>
    </source>
</evidence>
<keyword evidence="7 9" id="KW-0238">DNA-binding</keyword>
<keyword evidence="5" id="KW-0347">Helicase</keyword>
<name>A0ABM8QSI8_9BACT</name>
<comment type="function">
    <text evidence="9">Couples transcription and DNA repair by recognizing RNA polymerase (RNAP) stalled at DNA lesions. Mediates ATP-dependent release of RNAP and its truncated transcript from the DNA, and recruitment of nucleotide excision repair machinery to the damaged site.</text>
</comment>
<dbReference type="Gene3D" id="3.90.1150.50">
    <property type="entry name" value="Transcription-repair-coupling factor, D7 domain"/>
    <property type="match status" value="1"/>
</dbReference>
<gene>
    <name evidence="9 12" type="primary">mfd</name>
    <name evidence="12" type="ORF">NSPZN2_11317</name>
</gene>
<dbReference type="PROSITE" id="PS51194">
    <property type="entry name" value="HELICASE_CTER"/>
    <property type="match status" value="1"/>
</dbReference>
<dbReference type="PROSITE" id="PS51192">
    <property type="entry name" value="HELICASE_ATP_BIND_1"/>
    <property type="match status" value="1"/>
</dbReference>
<dbReference type="SUPFAM" id="SSF141259">
    <property type="entry name" value="CarD-like"/>
    <property type="match status" value="1"/>
</dbReference>
<keyword evidence="3 9" id="KW-0227">DNA damage</keyword>
<dbReference type="Proteomes" id="UP000675880">
    <property type="component" value="Unassembled WGS sequence"/>
</dbReference>
<keyword evidence="13" id="KW-1185">Reference proteome</keyword>
<evidence type="ECO:0000256" key="8">
    <source>
        <dbReference type="ARBA" id="ARBA00023204"/>
    </source>
</evidence>
<dbReference type="Pfam" id="PF02559">
    <property type="entry name" value="CarD_TRCF_RID"/>
    <property type="match status" value="1"/>
</dbReference>
<evidence type="ECO:0000313" key="12">
    <source>
        <dbReference type="EMBL" id="CAE6713105.1"/>
    </source>
</evidence>
<dbReference type="CDD" id="cd17991">
    <property type="entry name" value="DEXHc_TRCF"/>
    <property type="match status" value="1"/>
</dbReference>
<protein>
    <recommendedName>
        <fullName evidence="9">Transcription-repair-coupling factor</fullName>
        <shortName evidence="9">TRCF</shortName>
        <ecNumber evidence="9">3.6.4.-</ecNumber>
    </recommendedName>
</protein>
<sequence>MPPVTPLHLTTWLAPVREALHTGSGKPCLMGLHGSTTGFGLALLTQSVPSQPLADRSWLVVTKTDDEAERLYRDTLFYRTLCGQSGDDLALFPKWETLPYESTVPHIDLVARRMQTLHRLCTTARTVLFTSVPALTQRVLPALVFTDALLCFQPNGSLERETLVSGLLRLGYRKGSVVEIPGEFSIRGGIVDIYSTAYPDPLRVEFLGDTIESIRFFDPATQKSTDKIKQAWVLPARELIRSEDAPDALAPLGADAEWHAPSVYGAMDSLLDYFPQPPVLVLDQPTTLKAHTAECWQVVEEGFLRHEDRSDPNPYPTPDQLYLTWDQILAATNGYAMLALEPVTAPDASWEPVITCPAQTPASVGLGQRGTAFSHTLEVLDRLREGGPVVLVARSQGQVGRLLALFGEHDRPAVEWKPSALSAGGAQKAPFSVLNGDVSAGFLSPELRLVVLTEEELFAKGTRHKPQHKSKAATFLSSLEDLNVGDFVVHVQYGIAKYQGLRRLSVQDFDSDFLVLEFAGTDKLYVPLDRLNQVQRYAGADAHVPRLDRLGGTSWAKTTAKVKKDIEEMAHELVDLYANRELVHRTSYGKDSTLYHEFEAAFEYEETPDQRKAIEDITHDLASTKPMDRLVCGDVGYGKTEVAMRAAFKAVEENRQVAVLVPTTLLAHQHYDNFVERFAPFPTRVALISRFQSPKETKAIIKDTAAGLVDILIGTHRLLQKDVQFRNLGLVIIDEEQWFGVKHKERLKQLRTQVDVLTLTATPIPRTLQMTMTSVRDLSIINTPPSGRLAIRTQVLRFSEKAIREAILRELGRGGQTYFVHNRVETMERMGAWLQELVPEARIVMAHGQMDSKPLEAVMLKFFHREADILIASAIIQSGIDVPTANTIIVNRADTFGLAQLYQLRGRVGRGGEQAYAYFLVPDEGNLSEDAQKRLTAIQQFTELGSGFRIAAADLEIRGAGNLLGKQQSGHIAAIGLDLYLQMVEQAVQRLKGQVVEEEPDPELRLSVSAYIPEDYVADSHQRLSLYKRLSSCGQLGDLALLHGEIEDRYGHPPDPVERLFELMQIRLLAKQLRLSSVVEQPHAVVITFDPKAKVSEIAVQTLMDRYKRRLRFLSPLSFELQMPHDDWSLVFPELNATLQTLHVCGTNNQGPKTGSP</sequence>
<keyword evidence="4 9" id="KW-0378">Hydrolase</keyword>
<dbReference type="Gene3D" id="2.40.10.170">
    <property type="match status" value="1"/>
</dbReference>
<evidence type="ECO:0000259" key="10">
    <source>
        <dbReference type="PROSITE" id="PS51192"/>
    </source>
</evidence>
<evidence type="ECO:0000313" key="13">
    <source>
        <dbReference type="Proteomes" id="UP000675880"/>
    </source>
</evidence>
<organism evidence="12 13">
    <name type="scientific">Nitrospira defluvii</name>
    <dbReference type="NCBI Taxonomy" id="330214"/>
    <lineage>
        <taxon>Bacteria</taxon>
        <taxon>Pseudomonadati</taxon>
        <taxon>Nitrospirota</taxon>
        <taxon>Nitrospiria</taxon>
        <taxon>Nitrospirales</taxon>
        <taxon>Nitrospiraceae</taxon>
        <taxon>Nitrospira</taxon>
    </lineage>
</organism>
<dbReference type="Pfam" id="PF00270">
    <property type="entry name" value="DEAD"/>
    <property type="match status" value="1"/>
</dbReference>
<comment type="similarity">
    <text evidence="9">In the C-terminal section; belongs to the helicase family. RecG subfamily.</text>
</comment>
<comment type="subcellular location">
    <subcellularLocation>
        <location evidence="9">Cytoplasm</location>
    </subcellularLocation>
</comment>
<dbReference type="InterPro" id="IPR036101">
    <property type="entry name" value="CarD-like/TRCF_RID_sf"/>
</dbReference>
<feature type="domain" description="Helicase C-terminal" evidence="11">
    <location>
        <begin position="802"/>
        <end position="956"/>
    </location>
</feature>
<feature type="domain" description="Helicase ATP-binding" evidence="10">
    <location>
        <begin position="620"/>
        <end position="781"/>
    </location>
</feature>
<dbReference type="InterPro" id="IPR027417">
    <property type="entry name" value="P-loop_NTPase"/>
</dbReference>
<dbReference type="Gene3D" id="3.40.50.11180">
    <property type="match status" value="1"/>
</dbReference>
<comment type="caution">
    <text evidence="12">The sequence shown here is derived from an EMBL/GenBank/DDBJ whole genome shotgun (WGS) entry which is preliminary data.</text>
</comment>
<evidence type="ECO:0000256" key="6">
    <source>
        <dbReference type="ARBA" id="ARBA00022840"/>
    </source>
</evidence>
<dbReference type="InterPro" id="IPR005118">
    <property type="entry name" value="TRCF_C"/>
</dbReference>
<dbReference type="SMART" id="SM00982">
    <property type="entry name" value="TRCF"/>
    <property type="match status" value="1"/>
</dbReference>
<dbReference type="SMART" id="SM01058">
    <property type="entry name" value="CarD_TRCF"/>
    <property type="match status" value="1"/>
</dbReference>
<evidence type="ECO:0000256" key="4">
    <source>
        <dbReference type="ARBA" id="ARBA00022801"/>
    </source>
</evidence>
<dbReference type="HAMAP" id="MF_00969">
    <property type="entry name" value="TRCF"/>
    <property type="match status" value="1"/>
</dbReference>
<dbReference type="InterPro" id="IPR001650">
    <property type="entry name" value="Helicase_C-like"/>
</dbReference>
<dbReference type="Pfam" id="PF00271">
    <property type="entry name" value="Helicase_C"/>
    <property type="match status" value="1"/>
</dbReference>
<dbReference type="Pfam" id="PF03461">
    <property type="entry name" value="TRCF"/>
    <property type="match status" value="1"/>
</dbReference>
<dbReference type="PANTHER" id="PTHR47964">
    <property type="entry name" value="ATP-DEPENDENT DNA HELICASE HOMOLOG RECG, CHLOROPLASTIC"/>
    <property type="match status" value="1"/>
</dbReference>
<dbReference type="Pfam" id="PF17757">
    <property type="entry name" value="UvrB_inter"/>
    <property type="match status" value="1"/>
</dbReference>
<dbReference type="RefSeq" id="WP_213041081.1">
    <property type="nucleotide sequence ID" value="NZ_CAJNBJ010000001.1"/>
</dbReference>
<evidence type="ECO:0000256" key="3">
    <source>
        <dbReference type="ARBA" id="ARBA00022763"/>
    </source>
</evidence>
<dbReference type="InterPro" id="IPR014001">
    <property type="entry name" value="Helicase_ATP-bd"/>
</dbReference>
<dbReference type="InterPro" id="IPR003711">
    <property type="entry name" value="CarD-like/TRCF_RID"/>
</dbReference>
<keyword evidence="6 9" id="KW-0067">ATP-binding</keyword>
<evidence type="ECO:0000256" key="9">
    <source>
        <dbReference type="HAMAP-Rule" id="MF_00969"/>
    </source>
</evidence>
<keyword evidence="2 9" id="KW-0547">Nucleotide-binding</keyword>
<dbReference type="PANTHER" id="PTHR47964:SF1">
    <property type="entry name" value="ATP-DEPENDENT DNA HELICASE HOMOLOG RECG, CHLOROPLASTIC"/>
    <property type="match status" value="1"/>
</dbReference>
<proteinExistence type="inferred from homology"/>
<keyword evidence="8 9" id="KW-0234">DNA repair</keyword>
<evidence type="ECO:0000256" key="2">
    <source>
        <dbReference type="ARBA" id="ARBA00022741"/>
    </source>
</evidence>
<dbReference type="SMART" id="SM00487">
    <property type="entry name" value="DEXDc"/>
    <property type="match status" value="1"/>
</dbReference>
<evidence type="ECO:0000256" key="7">
    <source>
        <dbReference type="ARBA" id="ARBA00023125"/>
    </source>
</evidence>
<dbReference type="InterPro" id="IPR037235">
    <property type="entry name" value="TRCF-like_C_D7"/>
</dbReference>
<dbReference type="SUPFAM" id="SSF52540">
    <property type="entry name" value="P-loop containing nucleoside triphosphate hydrolases"/>
    <property type="match status" value="4"/>
</dbReference>
<keyword evidence="1 9" id="KW-0963">Cytoplasm</keyword>
<dbReference type="Gene3D" id="3.30.2060.10">
    <property type="entry name" value="Penicillin-binding protein 1b domain"/>
    <property type="match status" value="1"/>
</dbReference>
<dbReference type="EC" id="3.6.4.-" evidence="9"/>
<dbReference type="InterPro" id="IPR011545">
    <property type="entry name" value="DEAD/DEAH_box_helicase_dom"/>
</dbReference>
<dbReference type="Gene3D" id="3.40.50.300">
    <property type="entry name" value="P-loop containing nucleotide triphosphate hydrolases"/>
    <property type="match status" value="2"/>
</dbReference>
<comment type="similarity">
    <text evidence="9">In the N-terminal section; belongs to the UvrB family.</text>
</comment>
<accession>A0ABM8QSI8</accession>
<evidence type="ECO:0000259" key="11">
    <source>
        <dbReference type="PROSITE" id="PS51194"/>
    </source>
</evidence>
<dbReference type="InterPro" id="IPR004576">
    <property type="entry name" value="Mfd"/>
</dbReference>
<dbReference type="InterPro" id="IPR047112">
    <property type="entry name" value="RecG/Mfd"/>
</dbReference>
<dbReference type="SUPFAM" id="SSF143517">
    <property type="entry name" value="TRCF domain-like"/>
    <property type="match status" value="1"/>
</dbReference>
<dbReference type="NCBIfam" id="TIGR00580">
    <property type="entry name" value="mfd"/>
    <property type="match status" value="1"/>
</dbReference>
<reference evidence="12 13" key="1">
    <citation type="submission" date="2021-02" db="EMBL/GenBank/DDBJ databases">
        <authorList>
            <person name="Han P."/>
        </authorList>
    </citation>
    <scope>NUCLEOTIDE SEQUENCE [LARGE SCALE GENOMIC DNA]</scope>
    <source>
        <strain evidence="12">Candidatus Nitrospira sp. ZN2</strain>
    </source>
</reference>
<dbReference type="GO" id="GO:0016787">
    <property type="term" value="F:hydrolase activity"/>
    <property type="evidence" value="ECO:0007669"/>
    <property type="project" value="UniProtKB-KW"/>
</dbReference>
<dbReference type="InterPro" id="IPR041471">
    <property type="entry name" value="UvrB_inter"/>
</dbReference>
<evidence type="ECO:0000256" key="1">
    <source>
        <dbReference type="ARBA" id="ARBA00022490"/>
    </source>
</evidence>
<dbReference type="EMBL" id="CAJNBJ010000001">
    <property type="protein sequence ID" value="CAE6713105.1"/>
    <property type="molecule type" value="Genomic_DNA"/>
</dbReference>